<dbReference type="Gene3D" id="2.40.128.640">
    <property type="match status" value="1"/>
</dbReference>
<proteinExistence type="predicted"/>
<dbReference type="Proteomes" id="UP000824107">
    <property type="component" value="Unassembled WGS sequence"/>
</dbReference>
<reference evidence="1" key="1">
    <citation type="submission" date="2020-10" db="EMBL/GenBank/DDBJ databases">
        <authorList>
            <person name="Gilroy R."/>
        </authorList>
    </citation>
    <scope>NUCLEOTIDE SEQUENCE</scope>
    <source>
        <strain evidence="1">ChiW3-316</strain>
    </source>
</reference>
<organism evidence="1 2">
    <name type="scientific">Candidatus Scatocola faecipullorum</name>
    <dbReference type="NCBI Taxonomy" id="2840917"/>
    <lineage>
        <taxon>Bacteria</taxon>
        <taxon>Pseudomonadati</taxon>
        <taxon>Pseudomonadota</taxon>
        <taxon>Alphaproteobacteria</taxon>
        <taxon>Rhodospirillales</taxon>
        <taxon>Rhodospirillaceae</taxon>
        <taxon>Rhodospirillaceae incertae sedis</taxon>
        <taxon>Candidatus Scatocola</taxon>
    </lineage>
</organism>
<evidence type="ECO:0000313" key="1">
    <source>
        <dbReference type="EMBL" id="HIU52661.1"/>
    </source>
</evidence>
<dbReference type="AlphaFoldDB" id="A0A9D1M342"/>
<comment type="caution">
    <text evidence="1">The sequence shown here is derived from an EMBL/GenBank/DDBJ whole genome shotgun (WGS) entry which is preliminary data.</text>
</comment>
<dbReference type="Pfam" id="PF04170">
    <property type="entry name" value="NlpE"/>
    <property type="match status" value="1"/>
</dbReference>
<dbReference type="EMBL" id="DVNC01000011">
    <property type="protein sequence ID" value="HIU52661.1"/>
    <property type="molecule type" value="Genomic_DNA"/>
</dbReference>
<reference evidence="1" key="2">
    <citation type="journal article" date="2021" name="PeerJ">
        <title>Extensive microbial diversity within the chicken gut microbiome revealed by metagenomics and culture.</title>
        <authorList>
            <person name="Gilroy R."/>
            <person name="Ravi A."/>
            <person name="Getino M."/>
            <person name="Pursley I."/>
            <person name="Horton D.L."/>
            <person name="Alikhan N.F."/>
            <person name="Baker D."/>
            <person name="Gharbi K."/>
            <person name="Hall N."/>
            <person name="Watson M."/>
            <person name="Adriaenssens E.M."/>
            <person name="Foster-Nyarko E."/>
            <person name="Jarju S."/>
            <person name="Secka A."/>
            <person name="Antonio M."/>
            <person name="Oren A."/>
            <person name="Chaudhuri R.R."/>
            <person name="La Ragione R."/>
            <person name="Hildebrand F."/>
            <person name="Pallen M.J."/>
        </authorList>
    </citation>
    <scope>NUCLEOTIDE SEQUENCE</scope>
    <source>
        <strain evidence="1">ChiW3-316</strain>
    </source>
</reference>
<gene>
    <name evidence="1" type="ORF">IAD20_01105</name>
</gene>
<evidence type="ECO:0000313" key="2">
    <source>
        <dbReference type="Proteomes" id="UP000824107"/>
    </source>
</evidence>
<dbReference type="InterPro" id="IPR007298">
    <property type="entry name" value="Cu-R_lipoprotein_NlpE"/>
</dbReference>
<accession>A0A9D1M342</accession>
<sequence length="129" mass="14311">MIKELAILLLGAAVLWGCDNTNARVEEYCGVYEGTLPAADAPGIKTTISLDRNHHFTMKSVYIDKKDGTFNEQGTYSRDSNVLALRAADDDVSYYKIEPGQLRRLNMDKKPVEGALAEHYVLKKVSGCK</sequence>
<protein>
    <submittedName>
        <fullName evidence="1">Copper resistance protein NlpE N-terminal domain-containing protein</fullName>
    </submittedName>
</protein>
<name>A0A9D1M342_9PROT</name>